<evidence type="ECO:0000313" key="15">
    <source>
        <dbReference type="Proteomes" id="UP000298616"/>
    </source>
</evidence>
<accession>A0A4D7JYD6</accession>
<keyword evidence="9" id="KW-0998">Cell outer membrane</keyword>
<dbReference type="Pfam" id="PF07715">
    <property type="entry name" value="Plug"/>
    <property type="match status" value="1"/>
</dbReference>
<keyword evidence="4" id="KW-0812">Transmembrane</keyword>
<keyword evidence="15" id="KW-1185">Reference proteome</keyword>
<feature type="chain" id="PRO_5020894533" description="TonB-dependent receptor" evidence="11">
    <location>
        <begin position="20"/>
        <end position="886"/>
    </location>
</feature>
<dbReference type="InterPro" id="IPR039426">
    <property type="entry name" value="TonB-dep_rcpt-like"/>
</dbReference>
<reference evidence="14 15" key="1">
    <citation type="submission" date="2018-04" db="EMBL/GenBank/DDBJ databases">
        <title>Complete genome uncultured novel isolate.</title>
        <authorList>
            <person name="Merlino G."/>
        </authorList>
    </citation>
    <scope>NUCLEOTIDE SEQUENCE [LARGE SCALE GENOMIC DNA]</scope>
    <source>
        <strain evidence="15">R1DC9</strain>
    </source>
</reference>
<dbReference type="OrthoDB" id="1111684at2"/>
<evidence type="ECO:0000259" key="13">
    <source>
        <dbReference type="Pfam" id="PF07715"/>
    </source>
</evidence>
<evidence type="ECO:0000313" key="14">
    <source>
        <dbReference type="EMBL" id="QCK15705.1"/>
    </source>
</evidence>
<dbReference type="PANTHER" id="PTHR30069:SF29">
    <property type="entry name" value="HEMOGLOBIN AND HEMOGLOBIN-HAPTOGLOBIN-BINDING PROTEIN 1-RELATED"/>
    <property type="match status" value="1"/>
</dbReference>
<feature type="signal peptide" evidence="11">
    <location>
        <begin position="1"/>
        <end position="19"/>
    </location>
</feature>
<keyword evidence="8" id="KW-0675">Receptor</keyword>
<gene>
    <name evidence="14" type="ORF">DCC35_13605</name>
</gene>
<comment type="similarity">
    <text evidence="10">Belongs to the TonB-dependent receptor family.</text>
</comment>
<evidence type="ECO:0000256" key="9">
    <source>
        <dbReference type="ARBA" id="ARBA00023237"/>
    </source>
</evidence>
<dbReference type="InterPro" id="IPR036942">
    <property type="entry name" value="Beta-barrel_TonB_sf"/>
</dbReference>
<dbReference type="InterPro" id="IPR000531">
    <property type="entry name" value="Beta-barrel_TonB"/>
</dbReference>
<sequence length="886" mass="99575">MNRRLLPLFLILFPLLINAQKVTDIYVDTSDNGKLFTEFLEELKEEHGVVIAYEKNDFPHKLVYGIQSPWRLVSWLEEYIPEYHVFTLENDQLVIISREEAGYYAKRKENYILLKGSPGKQTTVTGTVIDKSTNETVVGAQVTIPSKGKGKVTDVNGKFSLKTTPGFQILKINFVGFDEVSYILCFDENAPERTITTEIFPESIELDAFVVTASRPDQNVRSEMTGIQKMTIESIKSLPTFLGEVDPIRSMTSLPGVSTTGELASGFNVRGGETGQNLILQDEATIYNPAHLFGFFSAFNPDMVSNVSLYKGGGPAEYGSRISSVLDVSLRNGDAGRFKVSGGVGLVSSRLTLEGPIVKNKSSYIVGGRMSYTNWLLRSTNDVDLNNSSAQFYDVTARIFHTIDENNIITLTLYNSYDDFSLASDSVFSWQTFNASAVWDRTYNEKMNSSLSLASSNYNSQVTNVDELEGFTYKNKIRSLHAKYKIQYEMSEDVTFSAGAETERVFVEPGILSPLKEESNVLPADMQDQRALESAVFVQANFPLTDKLSISTGLRYSHFLRFGPEDIYEFDFDNMNGRYPSISDTLSYSNGEVIKSFGGLEPRVSFRYLLTDDLSLKASYFRTIQYLHMVSNTTSTTPQDYWISSGPYLKPSTGDQFSLGFFKNFGGNMYETSVEGFYKTTKNAVDYIDGAEITLNPALEAGLLQGDGLAYGLEMLVKKNKGTVSGWIAYTYSRSLRRFNGQVENRILINDGKYYAAVYDQPHNLSVVSNFKLGPRTTLSANFNYSTGRPITIPVSKFSYGPYLSVLNYSERNKYRIPDYHRLDLSLTIADNPTKNKRFHGEWVFSIYNVYGRKNAYSIVFDKYGKAKKISILGSVFPSINYNFNF</sequence>
<feature type="domain" description="TonB-dependent receptor plug" evidence="13">
    <location>
        <begin position="250"/>
        <end position="321"/>
    </location>
</feature>
<keyword evidence="3" id="KW-1134">Transmembrane beta strand</keyword>
<dbReference type="Gene3D" id="2.60.40.1120">
    <property type="entry name" value="Carboxypeptidase-like, regulatory domain"/>
    <property type="match status" value="1"/>
</dbReference>
<dbReference type="EMBL" id="CP028923">
    <property type="protein sequence ID" value="QCK15705.1"/>
    <property type="molecule type" value="Genomic_DNA"/>
</dbReference>
<evidence type="ECO:0000256" key="8">
    <source>
        <dbReference type="ARBA" id="ARBA00023170"/>
    </source>
</evidence>
<evidence type="ECO:0000259" key="12">
    <source>
        <dbReference type="Pfam" id="PF00593"/>
    </source>
</evidence>
<proteinExistence type="inferred from homology"/>
<keyword evidence="5 11" id="KW-0732">Signal</keyword>
<dbReference type="SUPFAM" id="SSF56935">
    <property type="entry name" value="Porins"/>
    <property type="match status" value="1"/>
</dbReference>
<keyword evidence="6 10" id="KW-0798">TonB box</keyword>
<evidence type="ECO:0000256" key="10">
    <source>
        <dbReference type="RuleBase" id="RU003357"/>
    </source>
</evidence>
<evidence type="ECO:0000256" key="11">
    <source>
        <dbReference type="SAM" id="SignalP"/>
    </source>
</evidence>
<dbReference type="InterPro" id="IPR008969">
    <property type="entry name" value="CarboxyPept-like_regulatory"/>
</dbReference>
<dbReference type="InterPro" id="IPR037066">
    <property type="entry name" value="Plug_dom_sf"/>
</dbReference>
<dbReference type="GO" id="GO:0044718">
    <property type="term" value="P:siderophore transmembrane transport"/>
    <property type="evidence" value="ECO:0007669"/>
    <property type="project" value="TreeGrafter"/>
</dbReference>
<evidence type="ECO:0000256" key="4">
    <source>
        <dbReference type="ARBA" id="ARBA00022692"/>
    </source>
</evidence>
<protein>
    <recommendedName>
        <fullName evidence="16">TonB-dependent receptor</fullName>
    </recommendedName>
</protein>
<dbReference type="RefSeq" id="WP_137091302.1">
    <property type="nucleotide sequence ID" value="NZ_CP028923.1"/>
</dbReference>
<dbReference type="Proteomes" id="UP000298616">
    <property type="component" value="Chromosome"/>
</dbReference>
<evidence type="ECO:0000256" key="6">
    <source>
        <dbReference type="ARBA" id="ARBA00023077"/>
    </source>
</evidence>
<feature type="domain" description="TonB-dependent receptor-like beta-barrel" evidence="12">
    <location>
        <begin position="372"/>
        <end position="829"/>
    </location>
</feature>
<evidence type="ECO:0000256" key="5">
    <source>
        <dbReference type="ARBA" id="ARBA00022729"/>
    </source>
</evidence>
<name>A0A4D7JYD6_9BACT</name>
<evidence type="ECO:0008006" key="16">
    <source>
        <dbReference type="Google" id="ProtNLM"/>
    </source>
</evidence>
<dbReference type="Gene3D" id="2.170.130.10">
    <property type="entry name" value="TonB-dependent receptor, plug domain"/>
    <property type="match status" value="1"/>
</dbReference>
<keyword evidence="2" id="KW-0813">Transport</keyword>
<comment type="subcellular location">
    <subcellularLocation>
        <location evidence="1">Cell outer membrane</location>
        <topology evidence="1">Multi-pass membrane protein</topology>
    </subcellularLocation>
</comment>
<keyword evidence="7 10" id="KW-0472">Membrane</keyword>
<dbReference type="GO" id="GO:0009279">
    <property type="term" value="C:cell outer membrane"/>
    <property type="evidence" value="ECO:0007669"/>
    <property type="project" value="UniProtKB-SubCell"/>
</dbReference>
<evidence type="ECO:0000256" key="1">
    <source>
        <dbReference type="ARBA" id="ARBA00004571"/>
    </source>
</evidence>
<evidence type="ECO:0000256" key="2">
    <source>
        <dbReference type="ARBA" id="ARBA00022448"/>
    </source>
</evidence>
<dbReference type="GO" id="GO:0015344">
    <property type="term" value="F:siderophore uptake transmembrane transporter activity"/>
    <property type="evidence" value="ECO:0007669"/>
    <property type="project" value="TreeGrafter"/>
</dbReference>
<dbReference type="Gene3D" id="2.40.170.20">
    <property type="entry name" value="TonB-dependent receptor, beta-barrel domain"/>
    <property type="match status" value="1"/>
</dbReference>
<dbReference type="InterPro" id="IPR012910">
    <property type="entry name" value="Plug_dom"/>
</dbReference>
<dbReference type="Pfam" id="PF00593">
    <property type="entry name" value="TonB_dep_Rec_b-barrel"/>
    <property type="match status" value="1"/>
</dbReference>
<dbReference type="AlphaFoldDB" id="A0A4D7JYD6"/>
<dbReference type="PANTHER" id="PTHR30069">
    <property type="entry name" value="TONB-DEPENDENT OUTER MEMBRANE RECEPTOR"/>
    <property type="match status" value="1"/>
</dbReference>
<organism evidence="14 15">
    <name type="scientific">Mangrovivirga cuniculi</name>
    <dbReference type="NCBI Taxonomy" id="2715131"/>
    <lineage>
        <taxon>Bacteria</taxon>
        <taxon>Pseudomonadati</taxon>
        <taxon>Bacteroidota</taxon>
        <taxon>Cytophagia</taxon>
        <taxon>Cytophagales</taxon>
        <taxon>Mangrovivirgaceae</taxon>
        <taxon>Mangrovivirga</taxon>
    </lineage>
</organism>
<dbReference type="KEGG" id="fpf:DCC35_13605"/>
<evidence type="ECO:0000256" key="3">
    <source>
        <dbReference type="ARBA" id="ARBA00022452"/>
    </source>
</evidence>
<dbReference type="Pfam" id="PF13715">
    <property type="entry name" value="CarbopepD_reg_2"/>
    <property type="match status" value="1"/>
</dbReference>
<dbReference type="SUPFAM" id="SSF49464">
    <property type="entry name" value="Carboxypeptidase regulatory domain-like"/>
    <property type="match status" value="1"/>
</dbReference>
<evidence type="ECO:0000256" key="7">
    <source>
        <dbReference type="ARBA" id="ARBA00023136"/>
    </source>
</evidence>